<accession>A0A0F9F495</accession>
<name>A0A0F9F495_9ZZZZ</name>
<dbReference type="AlphaFoldDB" id="A0A0F9F495"/>
<keyword evidence="1" id="KW-0472">Membrane</keyword>
<feature type="transmembrane region" description="Helical" evidence="1">
    <location>
        <begin position="55"/>
        <end position="74"/>
    </location>
</feature>
<protein>
    <submittedName>
        <fullName evidence="2">Uncharacterized protein</fullName>
    </submittedName>
</protein>
<organism evidence="2">
    <name type="scientific">marine sediment metagenome</name>
    <dbReference type="NCBI Taxonomy" id="412755"/>
    <lineage>
        <taxon>unclassified sequences</taxon>
        <taxon>metagenomes</taxon>
        <taxon>ecological metagenomes</taxon>
    </lineage>
</organism>
<dbReference type="EMBL" id="LAZR01022658">
    <property type="protein sequence ID" value="KKL81113.1"/>
    <property type="molecule type" value="Genomic_DNA"/>
</dbReference>
<keyword evidence="1" id="KW-0812">Transmembrane</keyword>
<evidence type="ECO:0000256" key="1">
    <source>
        <dbReference type="SAM" id="Phobius"/>
    </source>
</evidence>
<comment type="caution">
    <text evidence="2">The sequence shown here is derived from an EMBL/GenBank/DDBJ whole genome shotgun (WGS) entry which is preliminary data.</text>
</comment>
<keyword evidence="1" id="KW-1133">Transmembrane helix</keyword>
<sequence length="77" mass="8664">MLGESRMDTDKNGWDEWKNHVLIELRENKEDHSNMMLSITLISNQISALQVKSGVWGLVGGLIPVAILVVFILFRGV</sequence>
<evidence type="ECO:0000313" key="2">
    <source>
        <dbReference type="EMBL" id="KKL81113.1"/>
    </source>
</evidence>
<gene>
    <name evidence="2" type="ORF">LCGC14_1998000</name>
</gene>
<reference evidence="2" key="1">
    <citation type="journal article" date="2015" name="Nature">
        <title>Complex archaea that bridge the gap between prokaryotes and eukaryotes.</title>
        <authorList>
            <person name="Spang A."/>
            <person name="Saw J.H."/>
            <person name="Jorgensen S.L."/>
            <person name="Zaremba-Niedzwiedzka K."/>
            <person name="Martijn J."/>
            <person name="Lind A.E."/>
            <person name="van Eijk R."/>
            <person name="Schleper C."/>
            <person name="Guy L."/>
            <person name="Ettema T.J."/>
        </authorList>
    </citation>
    <scope>NUCLEOTIDE SEQUENCE</scope>
</reference>
<proteinExistence type="predicted"/>